<comment type="caution">
    <text evidence="10">The sequence shown here is derived from an EMBL/GenBank/DDBJ whole genome shotgun (WGS) entry which is preliminary data.</text>
</comment>
<dbReference type="PROSITE" id="PS00109">
    <property type="entry name" value="PROTEIN_KINASE_TYR"/>
    <property type="match status" value="1"/>
</dbReference>
<dbReference type="PANTHER" id="PTHR43289">
    <property type="entry name" value="MITOGEN-ACTIVATED PROTEIN KINASE KINASE KINASE 20-RELATED"/>
    <property type="match status" value="1"/>
</dbReference>
<feature type="compositionally biased region" description="Basic and acidic residues" evidence="7">
    <location>
        <begin position="418"/>
        <end position="428"/>
    </location>
</feature>
<keyword evidence="4" id="KW-0547">Nucleotide-binding</keyword>
<name>A0A543IS44_9ACTN</name>
<keyword evidence="8" id="KW-0472">Membrane</keyword>
<dbReference type="AlphaFoldDB" id="A0A543IS44"/>
<evidence type="ECO:0000256" key="8">
    <source>
        <dbReference type="SAM" id="Phobius"/>
    </source>
</evidence>
<dbReference type="InterPro" id="IPR011009">
    <property type="entry name" value="Kinase-like_dom_sf"/>
</dbReference>
<dbReference type="RefSeq" id="WP_170198659.1">
    <property type="nucleotide sequence ID" value="NZ_BMPV01000004.1"/>
</dbReference>
<evidence type="ECO:0000256" key="2">
    <source>
        <dbReference type="ARBA" id="ARBA00022527"/>
    </source>
</evidence>
<sequence length="526" mass="56280">MEPESERSRGLREGDLLIRRYRLLERLAEGGMSAIWRAFDESIQRTVAIKVQDGPLDGEPICRELIRREARTAARLHHPDVIEVYDYGETVTTQGRIAAFVVMRLLEGRPLAERLQEGPLPWWEAARLAERIALVLALAHERGIVHRDVTPENVLLTPEGPKLIDFGIAAITGEEGDERLNDYGTPPYVAPERLRGVTADPAIDVYALGVMLFEMFTGELPYPERTWEALEVVRRIGPPPTPEVPGLPPELARLCRSCLSQNPEERPSAQQAAEILARAAARRRRRHIRPAWAAISGLAVVALAAGIAVLSGIGDRQATRTAGVADGPVARPPARVPEAGGGVPGASGGDGGRAVRPAEPRTVTPPAEREGGRRPAVPDRRTGGRDGDRAGGAPAAGGGIARSVPRRPEPARPIGRYEAARRGGAARERLRPEAALDLTWVVHPVAGEPDEPDRKGADTSGGFPVRERPGPIRAGTAGPGAVRGDTARPYAVRAVRADLAGGLGVRLTLIHGTPGHDAPPPGWDPA</sequence>
<accession>A0A543IS44</accession>
<keyword evidence="3" id="KW-0808">Transferase</keyword>
<feature type="domain" description="Protein kinase" evidence="9">
    <location>
        <begin position="21"/>
        <end position="276"/>
    </location>
</feature>
<keyword evidence="6" id="KW-0067">ATP-binding</keyword>
<proteinExistence type="predicted"/>
<evidence type="ECO:0000256" key="6">
    <source>
        <dbReference type="ARBA" id="ARBA00022840"/>
    </source>
</evidence>
<feature type="transmembrane region" description="Helical" evidence="8">
    <location>
        <begin position="291"/>
        <end position="313"/>
    </location>
</feature>
<keyword evidence="2 10" id="KW-0723">Serine/threonine-protein kinase</keyword>
<dbReference type="EC" id="2.7.11.1" evidence="1"/>
<keyword evidence="8" id="KW-1133">Transmembrane helix</keyword>
<keyword evidence="11" id="KW-1185">Reference proteome</keyword>
<keyword evidence="5 10" id="KW-0418">Kinase</keyword>
<dbReference type="SUPFAM" id="SSF56112">
    <property type="entry name" value="Protein kinase-like (PK-like)"/>
    <property type="match status" value="1"/>
</dbReference>
<feature type="region of interest" description="Disordered" evidence="7">
    <location>
        <begin position="445"/>
        <end position="484"/>
    </location>
</feature>
<evidence type="ECO:0000256" key="1">
    <source>
        <dbReference type="ARBA" id="ARBA00012513"/>
    </source>
</evidence>
<dbReference type="PANTHER" id="PTHR43289:SF6">
    <property type="entry name" value="SERINE_THREONINE-PROTEIN KINASE NEKL-3"/>
    <property type="match status" value="1"/>
</dbReference>
<dbReference type="Pfam" id="PF00069">
    <property type="entry name" value="Pkinase"/>
    <property type="match status" value="1"/>
</dbReference>
<gene>
    <name evidence="10" type="ORF">FHX40_0039</name>
</gene>
<feature type="compositionally biased region" description="Gly residues" evidence="7">
    <location>
        <begin position="339"/>
        <end position="352"/>
    </location>
</feature>
<feature type="compositionally biased region" description="Basic and acidic residues" evidence="7">
    <location>
        <begin position="367"/>
        <end position="389"/>
    </location>
</feature>
<dbReference type="Gene3D" id="3.30.200.20">
    <property type="entry name" value="Phosphorylase Kinase, domain 1"/>
    <property type="match status" value="1"/>
</dbReference>
<dbReference type="GO" id="GO:0004674">
    <property type="term" value="F:protein serine/threonine kinase activity"/>
    <property type="evidence" value="ECO:0007669"/>
    <property type="project" value="UniProtKB-KW"/>
</dbReference>
<evidence type="ECO:0000256" key="4">
    <source>
        <dbReference type="ARBA" id="ARBA00022741"/>
    </source>
</evidence>
<evidence type="ECO:0000313" key="11">
    <source>
        <dbReference type="Proteomes" id="UP000319213"/>
    </source>
</evidence>
<dbReference type="CDD" id="cd14014">
    <property type="entry name" value="STKc_PknB_like"/>
    <property type="match status" value="1"/>
</dbReference>
<dbReference type="EMBL" id="VFPQ01000001">
    <property type="protein sequence ID" value="TQM73400.1"/>
    <property type="molecule type" value="Genomic_DNA"/>
</dbReference>
<keyword evidence="8" id="KW-0812">Transmembrane</keyword>
<evidence type="ECO:0000256" key="3">
    <source>
        <dbReference type="ARBA" id="ARBA00022679"/>
    </source>
</evidence>
<protein>
    <recommendedName>
        <fullName evidence="1">non-specific serine/threonine protein kinase</fullName>
        <ecNumber evidence="1">2.7.11.1</ecNumber>
    </recommendedName>
</protein>
<organism evidence="10 11">
    <name type="scientific">Thermopolyspora flexuosa</name>
    <dbReference type="NCBI Taxonomy" id="103836"/>
    <lineage>
        <taxon>Bacteria</taxon>
        <taxon>Bacillati</taxon>
        <taxon>Actinomycetota</taxon>
        <taxon>Actinomycetes</taxon>
        <taxon>Streptosporangiales</taxon>
        <taxon>Streptosporangiaceae</taxon>
        <taxon>Thermopolyspora</taxon>
    </lineage>
</organism>
<dbReference type="PROSITE" id="PS50011">
    <property type="entry name" value="PROTEIN_KINASE_DOM"/>
    <property type="match status" value="1"/>
</dbReference>
<evidence type="ECO:0000256" key="5">
    <source>
        <dbReference type="ARBA" id="ARBA00022777"/>
    </source>
</evidence>
<dbReference type="InterPro" id="IPR008266">
    <property type="entry name" value="Tyr_kinase_AS"/>
</dbReference>
<dbReference type="InterPro" id="IPR000719">
    <property type="entry name" value="Prot_kinase_dom"/>
</dbReference>
<feature type="region of interest" description="Disordered" evidence="7">
    <location>
        <begin position="319"/>
        <end position="428"/>
    </location>
</feature>
<evidence type="ECO:0000256" key="7">
    <source>
        <dbReference type="SAM" id="MobiDB-lite"/>
    </source>
</evidence>
<dbReference type="Proteomes" id="UP000319213">
    <property type="component" value="Unassembled WGS sequence"/>
</dbReference>
<evidence type="ECO:0000259" key="9">
    <source>
        <dbReference type="PROSITE" id="PS50011"/>
    </source>
</evidence>
<evidence type="ECO:0000313" key="10">
    <source>
        <dbReference type="EMBL" id="TQM73400.1"/>
    </source>
</evidence>
<dbReference type="Gene3D" id="1.10.510.10">
    <property type="entry name" value="Transferase(Phosphotransferase) domain 1"/>
    <property type="match status" value="1"/>
</dbReference>
<reference evidence="10 11" key="1">
    <citation type="submission" date="2019-06" db="EMBL/GenBank/DDBJ databases">
        <title>Sequencing the genomes of 1000 actinobacteria strains.</title>
        <authorList>
            <person name="Klenk H.-P."/>
        </authorList>
    </citation>
    <scope>NUCLEOTIDE SEQUENCE [LARGE SCALE GENOMIC DNA]</scope>
    <source>
        <strain evidence="10 11">DSM 43186</strain>
    </source>
</reference>
<dbReference type="GO" id="GO:0005524">
    <property type="term" value="F:ATP binding"/>
    <property type="evidence" value="ECO:0007669"/>
    <property type="project" value="UniProtKB-KW"/>
</dbReference>